<feature type="domain" description="Glucose-6-phosphate dehydrogenase assembly protein OpcA C-terminal" evidence="3">
    <location>
        <begin position="165"/>
        <end position="293"/>
    </location>
</feature>
<feature type="compositionally biased region" description="Basic and acidic residues" evidence="1">
    <location>
        <begin position="344"/>
        <end position="359"/>
    </location>
</feature>
<dbReference type="PANTHER" id="PTHR38658:SF1">
    <property type="entry name" value="OXPP CYCLE PROTEIN OPCA-RELATED"/>
    <property type="match status" value="1"/>
</dbReference>
<accession>A0A1H1XLW2</accession>
<dbReference type="InterPro" id="IPR004555">
    <property type="entry name" value="G6PDH_assembly_OpcA"/>
</dbReference>
<feature type="region of interest" description="Disordered" evidence="1">
    <location>
        <begin position="301"/>
        <end position="436"/>
    </location>
</feature>
<evidence type="ECO:0000313" key="5">
    <source>
        <dbReference type="Proteomes" id="UP000198983"/>
    </source>
</evidence>
<evidence type="ECO:0000259" key="3">
    <source>
        <dbReference type="Pfam" id="PF20171"/>
    </source>
</evidence>
<evidence type="ECO:0000256" key="1">
    <source>
        <dbReference type="SAM" id="MobiDB-lite"/>
    </source>
</evidence>
<name>A0A1H1XLW2_9ACTN</name>
<dbReference type="AlphaFoldDB" id="A0A1H1XLW2"/>
<dbReference type="PANTHER" id="PTHR38658">
    <property type="entry name" value="OXPP CYCLE PROTEIN OPCA-RELATED"/>
    <property type="match status" value="1"/>
</dbReference>
<proteinExistence type="predicted"/>
<dbReference type="Pfam" id="PF20171">
    <property type="entry name" value="OpcA_G6PD_C"/>
    <property type="match status" value="1"/>
</dbReference>
<evidence type="ECO:0000259" key="2">
    <source>
        <dbReference type="Pfam" id="PF10128"/>
    </source>
</evidence>
<dbReference type="STRING" id="117157.SAMN04489717_5038"/>
<organism evidence="4 5">
    <name type="scientific">Actinopolymorpha singaporensis</name>
    <dbReference type="NCBI Taxonomy" id="117157"/>
    <lineage>
        <taxon>Bacteria</taxon>
        <taxon>Bacillati</taxon>
        <taxon>Actinomycetota</taxon>
        <taxon>Actinomycetes</taxon>
        <taxon>Propionibacteriales</taxon>
        <taxon>Actinopolymorphaceae</taxon>
        <taxon>Actinopolymorpha</taxon>
    </lineage>
</organism>
<sequence length="436" mass="45596">MIIDLSDTTASKIASALVRARASSGSPAMGMVLTLVVVADESSHYDALRAALEAAKEHPSRILGVIPRGGRGAARLDAEVRVGGEAGPGESVLLRLYGDLARHAESVVMPLLLPESPVVVWWPNKAPEVPSQDAVGRLAQRRVTDAAASRRSLETLISQCGSYQPGDTDLSWTRVTPWRALLAAALDQPHSRVTGATVEAERGNASADLLAAWLCRRLRVPTKVKSSRGPGITAAVLHTDAGDVAITRPDGRLARYTVPGQPERHVALKRRDTFELLAEELRRLDPDDVYAETVSELLDRAQANRKGSANGPARTSADERPAGGSDGDGAAGSDAAARPATKSAADRSPAEDALASDRKVAKKAAKKAPAEDTTAKQAPAKKAGAKKAPAKEAAAKKAPAEKAAKKAPGRKAAAERASAPRSAGRSARRRTDSDGA</sequence>
<gene>
    <name evidence="4" type="ORF">SAMN04489717_5038</name>
</gene>
<protein>
    <submittedName>
        <fullName evidence="4">Glucose-6-phosphate dehydrogenase assembly protein OpcA</fullName>
    </submittedName>
</protein>
<dbReference type="EMBL" id="LT629732">
    <property type="protein sequence ID" value="SDT10217.1"/>
    <property type="molecule type" value="Genomic_DNA"/>
</dbReference>
<feature type="compositionally biased region" description="Basic and acidic residues" evidence="1">
    <location>
        <begin position="389"/>
        <end position="404"/>
    </location>
</feature>
<keyword evidence="5" id="KW-1185">Reference proteome</keyword>
<evidence type="ECO:0000313" key="4">
    <source>
        <dbReference type="EMBL" id="SDT10217.1"/>
    </source>
</evidence>
<dbReference type="InterPro" id="IPR046801">
    <property type="entry name" value="OpcA_G6PD_N"/>
</dbReference>
<feature type="domain" description="Glucose-6-phosphate dehydrogenase assembly protein OpcA N-terminal" evidence="2">
    <location>
        <begin position="53"/>
        <end position="156"/>
    </location>
</feature>
<feature type="compositionally biased region" description="Low complexity" evidence="1">
    <location>
        <begin position="415"/>
        <end position="425"/>
    </location>
</feature>
<dbReference type="Proteomes" id="UP000198983">
    <property type="component" value="Chromosome I"/>
</dbReference>
<reference evidence="4 5" key="1">
    <citation type="submission" date="2016-10" db="EMBL/GenBank/DDBJ databases">
        <authorList>
            <person name="de Groot N.N."/>
        </authorList>
    </citation>
    <scope>NUCLEOTIDE SEQUENCE [LARGE SCALE GENOMIC DNA]</scope>
    <source>
        <strain evidence="4 5">DSM 22024</strain>
    </source>
</reference>
<dbReference type="Pfam" id="PF10128">
    <property type="entry name" value="OpcA_G6PD_assem"/>
    <property type="match status" value="1"/>
</dbReference>
<dbReference type="RefSeq" id="WP_092656019.1">
    <property type="nucleotide sequence ID" value="NZ_LT629732.1"/>
</dbReference>
<dbReference type="InterPro" id="IPR046802">
    <property type="entry name" value="OpcA_G6PD_C"/>
</dbReference>